<dbReference type="GO" id="GO:0008080">
    <property type="term" value="F:N-acetyltransferase activity"/>
    <property type="evidence" value="ECO:0007669"/>
    <property type="project" value="InterPro"/>
</dbReference>
<dbReference type="Proteomes" id="UP000595001">
    <property type="component" value="Chromosome"/>
</dbReference>
<dbReference type="GO" id="GO:0046677">
    <property type="term" value="P:response to antibiotic"/>
    <property type="evidence" value="ECO:0007669"/>
    <property type="project" value="InterPro"/>
</dbReference>
<evidence type="ECO:0000313" key="5">
    <source>
        <dbReference type="Proteomes" id="UP000595001"/>
    </source>
</evidence>
<evidence type="ECO:0000256" key="3">
    <source>
        <dbReference type="ARBA" id="ARBA00023315"/>
    </source>
</evidence>
<keyword evidence="2 4" id="KW-0808">Transferase</keyword>
<name>A0A7T3FZ32_9EURY</name>
<gene>
    <name evidence="4" type="ORF">I7X12_19670</name>
</gene>
<sequence>MGERDAVDRVDEPATVSTLVEDLRDVGVERGETLLVHSSLSALGWVAGDAQAVVDALQEAVTDSGTLVMPAHTGQYTDPSAWSNPPIPDDWIETIRAERPPFRPETTPTRGMGAIAECFRGYPATVRSRHPTVSFAAWGAEAEAVVADHAYDEGLGEESPLAAVYDRGGKVLLLGTGHDTNTSIHLAEYRAEFPKSRTTDDAPVLVDDRRVRVEYGDIETDTSDFAALGADFEDDRPWAVDRASVGAAEARLIDQPALVDFAVEWFESNRCVASE</sequence>
<dbReference type="Pfam" id="PF02522">
    <property type="entry name" value="Antibiotic_NAT"/>
    <property type="match status" value="1"/>
</dbReference>
<dbReference type="InterPro" id="IPR028345">
    <property type="entry name" value="Antibiotic_NAT-like"/>
</dbReference>
<dbReference type="KEGG" id="hlt:I7X12_19670"/>
<reference evidence="4 5" key="1">
    <citation type="submission" date="2020-12" db="EMBL/GenBank/DDBJ databases">
        <title>Halosimplex halophilum sp. nov. and Halosimplex salinum sp. nov., two new members of the genus Halosimplex.</title>
        <authorList>
            <person name="Cui H.L."/>
        </authorList>
    </citation>
    <scope>NUCLEOTIDE SEQUENCE [LARGE SCALE GENOMIC DNA]</scope>
    <source>
        <strain evidence="4 5">YGH94</strain>
    </source>
</reference>
<organism evidence="4 5">
    <name type="scientific">Halosimplex litoreum</name>
    <dbReference type="NCBI Taxonomy" id="1198301"/>
    <lineage>
        <taxon>Archaea</taxon>
        <taxon>Methanobacteriati</taxon>
        <taxon>Methanobacteriota</taxon>
        <taxon>Stenosarchaea group</taxon>
        <taxon>Halobacteria</taxon>
        <taxon>Halobacteriales</taxon>
        <taxon>Haloarculaceae</taxon>
        <taxon>Halosimplex</taxon>
    </lineage>
</organism>
<dbReference type="RefSeq" id="WP_198061701.1">
    <property type="nucleotide sequence ID" value="NZ_CP065856.1"/>
</dbReference>
<evidence type="ECO:0000256" key="2">
    <source>
        <dbReference type="ARBA" id="ARBA00022679"/>
    </source>
</evidence>
<dbReference type="SUPFAM" id="SSF110710">
    <property type="entry name" value="TTHA0583/YokD-like"/>
    <property type="match status" value="1"/>
</dbReference>
<keyword evidence="5" id="KW-1185">Reference proteome</keyword>
<keyword evidence="3" id="KW-0012">Acyltransferase</keyword>
<accession>A0A7T3FZ32</accession>
<dbReference type="GeneID" id="60590761"/>
<dbReference type="EMBL" id="CP065856">
    <property type="protein sequence ID" value="QPV62903.1"/>
    <property type="molecule type" value="Genomic_DNA"/>
</dbReference>
<evidence type="ECO:0000256" key="1">
    <source>
        <dbReference type="ARBA" id="ARBA00006383"/>
    </source>
</evidence>
<evidence type="ECO:0000313" key="4">
    <source>
        <dbReference type="EMBL" id="QPV62903.1"/>
    </source>
</evidence>
<dbReference type="OrthoDB" id="312635at2157"/>
<dbReference type="PANTHER" id="PTHR11104:SF0">
    <property type="entry name" value="SPBETA PROPHAGE-DERIVED AMINOGLYCOSIDE N(3')-ACETYLTRANSFERASE-LIKE PROTEIN YOKD"/>
    <property type="match status" value="1"/>
</dbReference>
<dbReference type="PANTHER" id="PTHR11104">
    <property type="entry name" value="AMINOGLYCOSIDE N3-ACETYLTRANSFERASE"/>
    <property type="match status" value="1"/>
</dbReference>
<dbReference type="AlphaFoldDB" id="A0A7T3FZ32"/>
<comment type="similarity">
    <text evidence="1">Belongs to the antibiotic N-acetyltransferase family.</text>
</comment>
<dbReference type="InterPro" id="IPR003679">
    <property type="entry name" value="Amioglycoside_AcTrfase"/>
</dbReference>
<proteinExistence type="inferred from homology"/>
<protein>
    <submittedName>
        <fullName evidence="4">AAC(3) family N-acetyltransferase</fullName>
    </submittedName>
</protein>